<evidence type="ECO:0000313" key="1">
    <source>
        <dbReference type="EMBL" id="MFC5229845.1"/>
    </source>
</evidence>
<sequence>MARFRRSLAWHIARRPGGPVALVIRYGHMRTALSAGYAARGRGGIHELLDIEIVRVTADTLTTFHDDLAAGTGISGPAAWRAIHAAAQAPTFAGTIRTHRQAQDLLGDPAVTVHDTPHSFLMCVYNRDRALCHRLDIADAPSPDRCWPSCANIARSDRHADELLQHARALDKHAALEAVPGPLADRLAQHAGRLRDVADRHKHDRVHFQELTS</sequence>
<dbReference type="Proteomes" id="UP001596156">
    <property type="component" value="Unassembled WGS sequence"/>
</dbReference>
<dbReference type="EMBL" id="JBHSKL010000059">
    <property type="protein sequence ID" value="MFC5229845.1"/>
    <property type="molecule type" value="Genomic_DNA"/>
</dbReference>
<organism evidence="1 2">
    <name type="scientific">Streptomyces fimbriatus</name>
    <dbReference type="NCBI Taxonomy" id="68197"/>
    <lineage>
        <taxon>Bacteria</taxon>
        <taxon>Bacillati</taxon>
        <taxon>Actinomycetota</taxon>
        <taxon>Actinomycetes</taxon>
        <taxon>Kitasatosporales</taxon>
        <taxon>Streptomycetaceae</taxon>
        <taxon>Streptomyces</taxon>
    </lineage>
</organism>
<accession>A0ABW0DM27</accession>
<proteinExistence type="predicted"/>
<keyword evidence="2" id="KW-1185">Reference proteome</keyword>
<gene>
    <name evidence="1" type="ORF">ACFPN6_35985</name>
</gene>
<evidence type="ECO:0000313" key="2">
    <source>
        <dbReference type="Proteomes" id="UP001596156"/>
    </source>
</evidence>
<comment type="caution">
    <text evidence="1">The sequence shown here is derived from an EMBL/GenBank/DDBJ whole genome shotgun (WGS) entry which is preliminary data.</text>
</comment>
<dbReference type="RefSeq" id="WP_344645283.1">
    <property type="nucleotide sequence ID" value="NZ_BAAASS010000015.1"/>
</dbReference>
<name>A0ABW0DM27_STRFI</name>
<protein>
    <submittedName>
        <fullName evidence="1">Uncharacterized protein</fullName>
    </submittedName>
</protein>
<reference evidence="2" key="1">
    <citation type="journal article" date="2019" name="Int. J. Syst. Evol. Microbiol.">
        <title>The Global Catalogue of Microorganisms (GCM) 10K type strain sequencing project: providing services to taxonomists for standard genome sequencing and annotation.</title>
        <authorList>
            <consortium name="The Broad Institute Genomics Platform"/>
            <consortium name="The Broad Institute Genome Sequencing Center for Infectious Disease"/>
            <person name="Wu L."/>
            <person name="Ma J."/>
        </authorList>
    </citation>
    <scope>NUCLEOTIDE SEQUENCE [LARGE SCALE GENOMIC DNA]</scope>
    <source>
        <strain evidence="2">CCM 8479</strain>
    </source>
</reference>